<dbReference type="SFLD" id="SFLDG01129">
    <property type="entry name" value="C1.5:_HAD__Beta-PGM__Phosphata"/>
    <property type="match status" value="1"/>
</dbReference>
<accession>A0ABS4JLC9</accession>
<dbReference type="PANTHER" id="PTHR43434">
    <property type="entry name" value="PHOSPHOGLYCOLATE PHOSPHATASE"/>
    <property type="match status" value="1"/>
</dbReference>
<proteinExistence type="predicted"/>
<dbReference type="GO" id="GO:0004427">
    <property type="term" value="F:inorganic diphosphate phosphatase activity"/>
    <property type="evidence" value="ECO:0007669"/>
    <property type="project" value="UniProtKB-EC"/>
</dbReference>
<dbReference type="InterPro" id="IPR050155">
    <property type="entry name" value="HAD-like_hydrolase_sf"/>
</dbReference>
<dbReference type="InterPro" id="IPR036412">
    <property type="entry name" value="HAD-like_sf"/>
</dbReference>
<dbReference type="SUPFAM" id="SSF56784">
    <property type="entry name" value="HAD-like"/>
    <property type="match status" value="1"/>
</dbReference>
<dbReference type="PANTHER" id="PTHR43434:SF26">
    <property type="entry name" value="PYROPHOSPHATASE PPAX"/>
    <property type="match status" value="1"/>
</dbReference>
<dbReference type="SFLD" id="SFLDS00003">
    <property type="entry name" value="Haloacid_Dehalogenase"/>
    <property type="match status" value="1"/>
</dbReference>
<dbReference type="InterPro" id="IPR041492">
    <property type="entry name" value="HAD_2"/>
</dbReference>
<organism evidence="1 2">
    <name type="scientific">Paenibacillus shirakamiensis</name>
    <dbReference type="NCBI Taxonomy" id="1265935"/>
    <lineage>
        <taxon>Bacteria</taxon>
        <taxon>Bacillati</taxon>
        <taxon>Bacillota</taxon>
        <taxon>Bacilli</taxon>
        <taxon>Bacillales</taxon>
        <taxon>Paenibacillaceae</taxon>
        <taxon>Paenibacillus</taxon>
    </lineage>
</organism>
<dbReference type="EMBL" id="JAGGLD010000004">
    <property type="protein sequence ID" value="MBP2001404.1"/>
    <property type="molecule type" value="Genomic_DNA"/>
</dbReference>
<dbReference type="Proteomes" id="UP001519288">
    <property type="component" value="Unassembled WGS sequence"/>
</dbReference>
<dbReference type="Gene3D" id="3.40.50.1000">
    <property type="entry name" value="HAD superfamily/HAD-like"/>
    <property type="match status" value="1"/>
</dbReference>
<keyword evidence="1" id="KW-0378">Hydrolase</keyword>
<gene>
    <name evidence="1" type="ORF">J2Z69_002449</name>
</gene>
<dbReference type="SFLD" id="SFLDG01135">
    <property type="entry name" value="C1.5.6:_HAD__Beta-PGM__Phospha"/>
    <property type="match status" value="1"/>
</dbReference>
<dbReference type="NCBIfam" id="TIGR01549">
    <property type="entry name" value="HAD-SF-IA-v1"/>
    <property type="match status" value="1"/>
</dbReference>
<evidence type="ECO:0000313" key="1">
    <source>
        <dbReference type="EMBL" id="MBP2001404.1"/>
    </source>
</evidence>
<dbReference type="RefSeq" id="WP_209862745.1">
    <property type="nucleotide sequence ID" value="NZ_JAGGLD010000004.1"/>
</dbReference>
<name>A0ABS4JLC9_9BACL</name>
<dbReference type="EC" id="3.6.1.1" evidence="1"/>
<dbReference type="Pfam" id="PF13419">
    <property type="entry name" value="HAD_2"/>
    <property type="match status" value="1"/>
</dbReference>
<protein>
    <submittedName>
        <fullName evidence="1">Pyrophosphatase PpaX</fullName>
        <ecNumber evidence="1">3.6.1.1</ecNumber>
    </submittedName>
</protein>
<reference evidence="1 2" key="1">
    <citation type="submission" date="2021-03" db="EMBL/GenBank/DDBJ databases">
        <title>Genomic Encyclopedia of Type Strains, Phase IV (KMG-IV): sequencing the most valuable type-strain genomes for metagenomic binning, comparative biology and taxonomic classification.</title>
        <authorList>
            <person name="Goeker M."/>
        </authorList>
    </citation>
    <scope>NUCLEOTIDE SEQUENCE [LARGE SCALE GENOMIC DNA]</scope>
    <source>
        <strain evidence="1 2">DSM 26806</strain>
    </source>
</reference>
<dbReference type="InterPro" id="IPR023214">
    <property type="entry name" value="HAD_sf"/>
</dbReference>
<keyword evidence="2" id="KW-1185">Reference proteome</keyword>
<evidence type="ECO:0000313" key="2">
    <source>
        <dbReference type="Proteomes" id="UP001519288"/>
    </source>
</evidence>
<dbReference type="NCBIfam" id="TIGR01509">
    <property type="entry name" value="HAD-SF-IA-v3"/>
    <property type="match status" value="1"/>
</dbReference>
<dbReference type="Gene3D" id="1.10.150.240">
    <property type="entry name" value="Putative phosphatase, domain 2"/>
    <property type="match status" value="1"/>
</dbReference>
<comment type="caution">
    <text evidence="1">The sequence shown here is derived from an EMBL/GenBank/DDBJ whole genome shotgun (WGS) entry which is preliminary data.</text>
</comment>
<dbReference type="InterPro" id="IPR023198">
    <property type="entry name" value="PGP-like_dom2"/>
</dbReference>
<sequence length="217" mass="24288">MIDTILFDLDGTIIDTNELIISSFQHILQPHVQQPFTKEQIIPHMGMTLQQQLQQFSGRSDVEDLVTEYRSYSSSRHDDMVQPFPHVEEVMATLYQKGYTLGVVTTKMKASSLMVLEMFGLLKYLKEVVTLDDVNHPKPHPEPVLTAVQRLGVKASTTLMIGDSPADLQSARAAGVQSAAVAWSLKGADVLKKYEPNYILSDMKDLYHVLGLEIEAK</sequence>
<dbReference type="InterPro" id="IPR006439">
    <property type="entry name" value="HAD-SF_hydro_IA"/>
</dbReference>
<dbReference type="NCBIfam" id="NF009804">
    <property type="entry name" value="PRK13288.1"/>
    <property type="match status" value="1"/>
</dbReference>